<dbReference type="AlphaFoldDB" id="A0A168RSE9"/>
<evidence type="ECO:0000313" key="1">
    <source>
        <dbReference type="EMBL" id="SAM07327.1"/>
    </source>
</evidence>
<dbReference type="OrthoDB" id="10604499at2759"/>
<sequence length="332" mass="37310">MDRNLIVNANKRKYAAMEITDDDDERLVEAAMDVRSKLRTNITAMRVMTTACNWEAWCQYHTPDISPWIEGIKRCSLHHPKIEDNGACVGPVTSSMYICDRQETYLIRTRTKGVAIPPGFMAEYIKKCLWLSTQGILSTKGSKKTIATFEDISIALTNTYHDQHRDPIYTIQTAAFGLSLLYTGVRSSSLVTPMHAMASDWKYLRWRVIISGYDTWLPLVLPRIAAGNRDLILYRNGSDAHGDRLFAKIEIQHMKGTAFVMNQANHVYIRTVGFPAAHGDVADLALTLMVLATLRGLSEVPVTEWVNGNLKIFSIKEQFLDMPVFCTTTGAG</sequence>
<reference evidence="1" key="1">
    <citation type="submission" date="2016-04" db="EMBL/GenBank/DDBJ databases">
        <authorList>
            <person name="Evans L.H."/>
            <person name="Alamgir A."/>
            <person name="Owens N."/>
            <person name="Weber N.D."/>
            <person name="Virtaneva K."/>
            <person name="Barbian K."/>
            <person name="Babar A."/>
            <person name="Rosenke K."/>
        </authorList>
    </citation>
    <scope>NUCLEOTIDE SEQUENCE [LARGE SCALE GENOMIC DNA]</scope>
    <source>
        <strain evidence="1">CBS 101.48</strain>
    </source>
</reference>
<protein>
    <submittedName>
        <fullName evidence="1">Uncharacterized protein</fullName>
    </submittedName>
</protein>
<gene>
    <name evidence="1" type="primary">ABSGL_12968.1 scaffold 13554</name>
</gene>
<dbReference type="EMBL" id="LT554740">
    <property type="protein sequence ID" value="SAM07327.1"/>
    <property type="molecule type" value="Genomic_DNA"/>
</dbReference>
<accession>A0A168RSE9</accession>
<name>A0A168RSE9_ABSGL</name>
<keyword evidence="2" id="KW-1185">Reference proteome</keyword>
<dbReference type="Proteomes" id="UP000078561">
    <property type="component" value="Unassembled WGS sequence"/>
</dbReference>
<proteinExistence type="predicted"/>
<evidence type="ECO:0000313" key="2">
    <source>
        <dbReference type="Proteomes" id="UP000078561"/>
    </source>
</evidence>
<dbReference type="InParanoid" id="A0A168RSE9"/>
<organism evidence="1">
    <name type="scientific">Absidia glauca</name>
    <name type="common">Pin mould</name>
    <dbReference type="NCBI Taxonomy" id="4829"/>
    <lineage>
        <taxon>Eukaryota</taxon>
        <taxon>Fungi</taxon>
        <taxon>Fungi incertae sedis</taxon>
        <taxon>Mucoromycota</taxon>
        <taxon>Mucoromycotina</taxon>
        <taxon>Mucoromycetes</taxon>
        <taxon>Mucorales</taxon>
        <taxon>Cunninghamellaceae</taxon>
        <taxon>Absidia</taxon>
    </lineage>
</organism>